<dbReference type="EMBL" id="BAPV01000041">
    <property type="protein sequence ID" value="GBQ91252.1"/>
    <property type="molecule type" value="Genomic_DNA"/>
</dbReference>
<evidence type="ECO:0000313" key="4">
    <source>
        <dbReference type="Proteomes" id="UP001062776"/>
    </source>
</evidence>
<keyword evidence="2" id="KW-0472">Membrane</keyword>
<evidence type="ECO:0000256" key="2">
    <source>
        <dbReference type="SAM" id="Phobius"/>
    </source>
</evidence>
<gene>
    <name evidence="3" type="ORF">AA0535_2249</name>
</gene>
<evidence type="ECO:0000256" key="1">
    <source>
        <dbReference type="SAM" id="MobiDB-lite"/>
    </source>
</evidence>
<dbReference type="InterPro" id="IPR021055">
    <property type="entry name" value="T4BSS_IcmL/DotI"/>
</dbReference>
<feature type="transmembrane region" description="Helical" evidence="2">
    <location>
        <begin position="24"/>
        <end position="48"/>
    </location>
</feature>
<comment type="caution">
    <text evidence="3">The sequence shown here is derived from an EMBL/GenBank/DDBJ whole genome shotgun (WGS) entry which is preliminary data.</text>
</comment>
<dbReference type="RefSeq" id="WP_264816397.1">
    <property type="nucleotide sequence ID" value="NZ_BAPV01000041.1"/>
</dbReference>
<keyword evidence="4" id="KW-1185">Reference proteome</keyword>
<dbReference type="Proteomes" id="UP001062776">
    <property type="component" value="Unassembled WGS sequence"/>
</dbReference>
<dbReference type="Pfam" id="PF11393">
    <property type="entry name" value="T4BSS_DotI_IcmL"/>
    <property type="match status" value="1"/>
</dbReference>
<evidence type="ECO:0000313" key="3">
    <source>
        <dbReference type="EMBL" id="GBQ91252.1"/>
    </source>
</evidence>
<keyword evidence="2" id="KW-0812">Transmembrane</keyword>
<dbReference type="CDD" id="cd16385">
    <property type="entry name" value="IcmL"/>
    <property type="match status" value="1"/>
</dbReference>
<sequence>MRGSTKAIDRLLLDPAFLQKLSRWGILAALILGSLLVLETIAIILLVMNPPRVKYIYHDAFNKPRELLVTDQPYFTDAQVTNWAVDKVTTLYTLDFVHIERQLDASSAAFAPPAWNAWGQSFQGAGNIQYIKDRRVFLTATPRAAASVRSKGTRNGVYFWKVDFPMDLRFENESGSKNNLLSIHVTIQKTNDPEHPDGLEITELNAPLSDRDG</sequence>
<reference evidence="3" key="1">
    <citation type="submission" date="2013-04" db="EMBL/GenBank/DDBJ databases">
        <title>The genome sequencing project of 58 acetic acid bacteria.</title>
        <authorList>
            <person name="Okamoto-Kainuma A."/>
            <person name="Ishikawa M."/>
            <person name="Umino S."/>
            <person name="Koizumi Y."/>
            <person name="Shiwa Y."/>
            <person name="Yoshikawa H."/>
            <person name="Matsutani M."/>
            <person name="Matsushita K."/>
        </authorList>
    </citation>
    <scope>NUCLEOTIDE SEQUENCE</scope>
    <source>
        <strain evidence="3">NRIC 0535</strain>
    </source>
</reference>
<keyword evidence="2" id="KW-1133">Transmembrane helix</keyword>
<protein>
    <submittedName>
        <fullName evidence="3">DotI protein</fullName>
    </submittedName>
</protein>
<feature type="region of interest" description="Disordered" evidence="1">
    <location>
        <begin position="192"/>
        <end position="213"/>
    </location>
</feature>
<proteinExistence type="predicted"/>
<organism evidence="3 4">
    <name type="scientific">Asaia krungthepensis NRIC 0535</name>
    <dbReference type="NCBI Taxonomy" id="1307925"/>
    <lineage>
        <taxon>Bacteria</taxon>
        <taxon>Pseudomonadati</taxon>
        <taxon>Pseudomonadota</taxon>
        <taxon>Alphaproteobacteria</taxon>
        <taxon>Acetobacterales</taxon>
        <taxon>Acetobacteraceae</taxon>
        <taxon>Asaia</taxon>
    </lineage>
</organism>
<name>A0ABQ0Q4M9_9PROT</name>
<accession>A0ABQ0Q4M9</accession>